<evidence type="ECO:0000256" key="3">
    <source>
        <dbReference type="ARBA" id="ARBA00023043"/>
    </source>
</evidence>
<dbReference type="PROSITE" id="PS50222">
    <property type="entry name" value="EF_HAND_2"/>
    <property type="match status" value="2"/>
</dbReference>
<name>A0A7S1CQ67_9STRA</name>
<evidence type="ECO:0000256" key="1">
    <source>
        <dbReference type="ARBA" id="ARBA00022737"/>
    </source>
</evidence>
<evidence type="ECO:0000259" key="4">
    <source>
        <dbReference type="PROSITE" id="PS50222"/>
    </source>
</evidence>
<dbReference type="EMBL" id="HBFS01025675">
    <property type="protein sequence ID" value="CAD8923968.1"/>
    <property type="molecule type" value="Transcribed_RNA"/>
</dbReference>
<dbReference type="InterPro" id="IPR002048">
    <property type="entry name" value="EF_hand_dom"/>
</dbReference>
<dbReference type="PANTHER" id="PTHR24198:SF165">
    <property type="entry name" value="ANKYRIN REPEAT-CONTAINING PROTEIN-RELATED"/>
    <property type="match status" value="1"/>
</dbReference>
<dbReference type="SUPFAM" id="SSF47473">
    <property type="entry name" value="EF-hand"/>
    <property type="match status" value="1"/>
</dbReference>
<feature type="domain" description="EF-hand" evidence="4">
    <location>
        <begin position="305"/>
        <end position="337"/>
    </location>
</feature>
<dbReference type="InterPro" id="IPR036770">
    <property type="entry name" value="Ankyrin_rpt-contain_sf"/>
</dbReference>
<gene>
    <name evidence="5" type="ORF">BSP0115_LOCUS17231</name>
</gene>
<feature type="domain" description="EF-hand" evidence="4">
    <location>
        <begin position="269"/>
        <end position="304"/>
    </location>
</feature>
<keyword evidence="1" id="KW-0677">Repeat</keyword>
<dbReference type="Pfam" id="PF13499">
    <property type="entry name" value="EF-hand_7"/>
    <property type="match status" value="1"/>
</dbReference>
<dbReference type="SUPFAM" id="SSF48403">
    <property type="entry name" value="Ankyrin repeat"/>
    <property type="match status" value="1"/>
</dbReference>
<dbReference type="GO" id="GO:0005509">
    <property type="term" value="F:calcium ion binding"/>
    <property type="evidence" value="ECO:0007669"/>
    <property type="project" value="InterPro"/>
</dbReference>
<dbReference type="Gene3D" id="1.25.40.20">
    <property type="entry name" value="Ankyrin repeat-containing domain"/>
    <property type="match status" value="1"/>
</dbReference>
<proteinExistence type="predicted"/>
<keyword evidence="3" id="KW-0040">ANK repeat</keyword>
<sequence>MASDAAGGAEEAPVDTSLIDACVAASVPRVKEALARGVDVNAAATIVIDAHAARPTTAVFEAAVCGDVAVLDALLSGAGPELDVNRRVGRLRHSPLGAVAAGGDEAAVAALLAHPSIDPNVGSDGLGAPLALACAAGRVGVVQQLLAHRGEITVDVNSLSRSGFPPIAEAVKGGHEKIVLLLLEDERVDADKESEGADGPSTALSLAVLADARDTVAALIDSGRVDLAAGEAKFGLLAAARDRGFEAMFELLERYFLTRAPLEELDPTAQVAKLRYAFADADVERRGYITKDQLGDLAAAVGTELEQAEIDEAAIALDTSGDKKIQFEELAAFWLGA</sequence>
<organism evidence="5">
    <name type="scientific">Bicosoecida sp. CB-2014</name>
    <dbReference type="NCBI Taxonomy" id="1486930"/>
    <lineage>
        <taxon>Eukaryota</taxon>
        <taxon>Sar</taxon>
        <taxon>Stramenopiles</taxon>
        <taxon>Bigyra</taxon>
        <taxon>Opalozoa</taxon>
        <taxon>Bicosoecida</taxon>
    </lineage>
</organism>
<dbReference type="PANTHER" id="PTHR24198">
    <property type="entry name" value="ANKYRIN REPEAT AND PROTEIN KINASE DOMAIN-CONTAINING PROTEIN"/>
    <property type="match status" value="1"/>
</dbReference>
<dbReference type="InterPro" id="IPR002110">
    <property type="entry name" value="Ankyrin_rpt"/>
</dbReference>
<accession>A0A7S1CQ67</accession>
<evidence type="ECO:0000313" key="5">
    <source>
        <dbReference type="EMBL" id="CAD8923968.1"/>
    </source>
</evidence>
<dbReference type="SMART" id="SM00248">
    <property type="entry name" value="ANK"/>
    <property type="match status" value="5"/>
</dbReference>
<dbReference type="CDD" id="cd00051">
    <property type="entry name" value="EFh"/>
    <property type="match status" value="1"/>
</dbReference>
<dbReference type="Pfam" id="PF12796">
    <property type="entry name" value="Ank_2"/>
    <property type="match status" value="1"/>
</dbReference>
<dbReference type="PROSITE" id="PS00018">
    <property type="entry name" value="EF_HAND_1"/>
    <property type="match status" value="1"/>
</dbReference>
<evidence type="ECO:0000256" key="2">
    <source>
        <dbReference type="ARBA" id="ARBA00022837"/>
    </source>
</evidence>
<protein>
    <recommendedName>
        <fullName evidence="4">EF-hand domain-containing protein</fullName>
    </recommendedName>
</protein>
<dbReference type="InterPro" id="IPR011992">
    <property type="entry name" value="EF-hand-dom_pair"/>
</dbReference>
<keyword evidence="2" id="KW-0106">Calcium</keyword>
<dbReference type="InterPro" id="IPR018247">
    <property type="entry name" value="EF_Hand_1_Ca_BS"/>
</dbReference>
<dbReference type="AlphaFoldDB" id="A0A7S1CQ67"/>
<reference evidence="5" key="1">
    <citation type="submission" date="2021-01" db="EMBL/GenBank/DDBJ databases">
        <authorList>
            <person name="Corre E."/>
            <person name="Pelletier E."/>
            <person name="Niang G."/>
            <person name="Scheremetjew M."/>
            <person name="Finn R."/>
            <person name="Kale V."/>
            <person name="Holt S."/>
            <person name="Cochrane G."/>
            <person name="Meng A."/>
            <person name="Brown T."/>
            <person name="Cohen L."/>
        </authorList>
    </citation>
    <scope>NUCLEOTIDE SEQUENCE</scope>
    <source>
        <strain evidence="5">Ms1</strain>
    </source>
</reference>
<dbReference type="Gene3D" id="1.10.238.10">
    <property type="entry name" value="EF-hand"/>
    <property type="match status" value="1"/>
</dbReference>